<dbReference type="InterPro" id="IPR036108">
    <property type="entry name" value="4pyrrol_syn_uPrphyn_synt_sf"/>
</dbReference>
<gene>
    <name evidence="1" type="ORF">METZ01_LOCUS362609</name>
</gene>
<dbReference type="SUPFAM" id="SSF69618">
    <property type="entry name" value="HemD-like"/>
    <property type="match status" value="1"/>
</dbReference>
<accession>A0A382SJU4</accession>
<evidence type="ECO:0008006" key="2">
    <source>
        <dbReference type="Google" id="ProtNLM"/>
    </source>
</evidence>
<dbReference type="Gene3D" id="3.40.50.10090">
    <property type="match status" value="1"/>
</dbReference>
<dbReference type="EMBL" id="UINC01129396">
    <property type="protein sequence ID" value="SVD09755.1"/>
    <property type="molecule type" value="Genomic_DNA"/>
</dbReference>
<evidence type="ECO:0000313" key="1">
    <source>
        <dbReference type="EMBL" id="SVD09755.1"/>
    </source>
</evidence>
<dbReference type="GO" id="GO:0033014">
    <property type="term" value="P:tetrapyrrole biosynthetic process"/>
    <property type="evidence" value="ECO:0007669"/>
    <property type="project" value="InterPro"/>
</dbReference>
<sequence length="96" mass="10090">MRVLVTRPGKDGQDLVKILGDLGIDSMLEPLLTIRYLNTNSLNTEGVQAYLSTSANGITALINANPDYNIPLFAVGDATAVTARLGGFKTVHSASG</sequence>
<proteinExistence type="predicted"/>
<organism evidence="1">
    <name type="scientific">marine metagenome</name>
    <dbReference type="NCBI Taxonomy" id="408172"/>
    <lineage>
        <taxon>unclassified sequences</taxon>
        <taxon>metagenomes</taxon>
        <taxon>ecological metagenomes</taxon>
    </lineage>
</organism>
<reference evidence="1" key="1">
    <citation type="submission" date="2018-05" db="EMBL/GenBank/DDBJ databases">
        <authorList>
            <person name="Lanie J.A."/>
            <person name="Ng W.-L."/>
            <person name="Kazmierczak K.M."/>
            <person name="Andrzejewski T.M."/>
            <person name="Davidsen T.M."/>
            <person name="Wayne K.J."/>
            <person name="Tettelin H."/>
            <person name="Glass J.I."/>
            <person name="Rusch D."/>
            <person name="Podicherti R."/>
            <person name="Tsui H.-C.T."/>
            <person name="Winkler M.E."/>
        </authorList>
    </citation>
    <scope>NUCLEOTIDE SEQUENCE</scope>
</reference>
<name>A0A382SJU4_9ZZZZ</name>
<dbReference type="AlphaFoldDB" id="A0A382SJU4"/>
<feature type="non-terminal residue" evidence="1">
    <location>
        <position position="96"/>
    </location>
</feature>
<protein>
    <recommendedName>
        <fullName evidence="2">Tetrapyrrole biosynthesis uroporphyrinogen III synthase domain-containing protein</fullName>
    </recommendedName>
</protein>
<dbReference type="GO" id="GO:0004852">
    <property type="term" value="F:uroporphyrinogen-III synthase activity"/>
    <property type="evidence" value="ECO:0007669"/>
    <property type="project" value="InterPro"/>
</dbReference>